<dbReference type="KEGG" id="uli:ETAA1_20850"/>
<dbReference type="Proteomes" id="UP000319576">
    <property type="component" value="Chromosome"/>
</dbReference>
<organism evidence="1 2">
    <name type="scientific">Urbifossiella limnaea</name>
    <dbReference type="NCBI Taxonomy" id="2528023"/>
    <lineage>
        <taxon>Bacteria</taxon>
        <taxon>Pseudomonadati</taxon>
        <taxon>Planctomycetota</taxon>
        <taxon>Planctomycetia</taxon>
        <taxon>Gemmatales</taxon>
        <taxon>Gemmataceae</taxon>
        <taxon>Urbifossiella</taxon>
    </lineage>
</organism>
<proteinExistence type="predicted"/>
<dbReference type="RefSeq" id="WP_145237198.1">
    <property type="nucleotide sequence ID" value="NZ_CP036273.1"/>
</dbReference>
<gene>
    <name evidence="1" type="ORF">ETAA1_20850</name>
</gene>
<sequence length="72" mass="7511">MNRVIVFASVCSLTVGGLLGCGAGSGSPTTRSVTPTEKRHDVQVELPGAKVKVRSEDDGRVKLDVQTKGTGR</sequence>
<protein>
    <submittedName>
        <fullName evidence="1">Uncharacterized protein</fullName>
    </submittedName>
</protein>
<dbReference type="PROSITE" id="PS51257">
    <property type="entry name" value="PROKAR_LIPOPROTEIN"/>
    <property type="match status" value="1"/>
</dbReference>
<dbReference type="EMBL" id="CP036273">
    <property type="protein sequence ID" value="QDU20141.1"/>
    <property type="molecule type" value="Genomic_DNA"/>
</dbReference>
<keyword evidence="2" id="KW-1185">Reference proteome</keyword>
<reference evidence="1 2" key="1">
    <citation type="submission" date="2019-02" db="EMBL/GenBank/DDBJ databases">
        <title>Deep-cultivation of Planctomycetes and their phenomic and genomic characterization uncovers novel biology.</title>
        <authorList>
            <person name="Wiegand S."/>
            <person name="Jogler M."/>
            <person name="Boedeker C."/>
            <person name="Pinto D."/>
            <person name="Vollmers J."/>
            <person name="Rivas-Marin E."/>
            <person name="Kohn T."/>
            <person name="Peeters S.H."/>
            <person name="Heuer A."/>
            <person name="Rast P."/>
            <person name="Oberbeckmann S."/>
            <person name="Bunk B."/>
            <person name="Jeske O."/>
            <person name="Meyerdierks A."/>
            <person name="Storesund J.E."/>
            <person name="Kallscheuer N."/>
            <person name="Luecker S."/>
            <person name="Lage O.M."/>
            <person name="Pohl T."/>
            <person name="Merkel B.J."/>
            <person name="Hornburger P."/>
            <person name="Mueller R.-W."/>
            <person name="Bruemmer F."/>
            <person name="Labrenz M."/>
            <person name="Spormann A.M."/>
            <person name="Op den Camp H."/>
            <person name="Overmann J."/>
            <person name="Amann R."/>
            <person name="Jetten M.S.M."/>
            <person name="Mascher T."/>
            <person name="Medema M.H."/>
            <person name="Devos D.P."/>
            <person name="Kaster A.-K."/>
            <person name="Ovreas L."/>
            <person name="Rohde M."/>
            <person name="Galperin M.Y."/>
            <person name="Jogler C."/>
        </authorList>
    </citation>
    <scope>NUCLEOTIDE SEQUENCE [LARGE SCALE GENOMIC DNA]</scope>
    <source>
        <strain evidence="1 2">ETA_A1</strain>
    </source>
</reference>
<accession>A0A517XRK3</accession>
<evidence type="ECO:0000313" key="2">
    <source>
        <dbReference type="Proteomes" id="UP000319576"/>
    </source>
</evidence>
<evidence type="ECO:0000313" key="1">
    <source>
        <dbReference type="EMBL" id="QDU20141.1"/>
    </source>
</evidence>
<dbReference type="AlphaFoldDB" id="A0A517XRK3"/>
<name>A0A517XRK3_9BACT</name>